<organism evidence="1 2">
    <name type="scientific">Novosphingobium album</name>
    <name type="common">ex Liu et al. 2023</name>
    <dbReference type="NCBI Taxonomy" id="3031130"/>
    <lineage>
        <taxon>Bacteria</taxon>
        <taxon>Pseudomonadati</taxon>
        <taxon>Pseudomonadota</taxon>
        <taxon>Alphaproteobacteria</taxon>
        <taxon>Sphingomonadales</taxon>
        <taxon>Sphingomonadaceae</taxon>
        <taxon>Novosphingobium</taxon>
    </lineage>
</organism>
<dbReference type="SUPFAM" id="SSF69118">
    <property type="entry name" value="AhpD-like"/>
    <property type="match status" value="1"/>
</dbReference>
<sequence>MAFIEFSEAAPQSLAGPQVARPIPAPAPVAVAPAAAAARPHEFSALEWRVIELARGDGLDTLRPQRKRSWLARLILGPTPPSPMLADERLEALRRLAVHAWHHGYTLPASAMKQAFAVGYSESQVGSVIDTIAGYRPAFRRLSA</sequence>
<dbReference type="InterPro" id="IPR029032">
    <property type="entry name" value="AhpD-like"/>
</dbReference>
<keyword evidence="2" id="KW-1185">Reference proteome</keyword>
<name>A0ABT5WQQ4_9SPHN</name>
<dbReference type="Proteomes" id="UP001216253">
    <property type="component" value="Unassembled WGS sequence"/>
</dbReference>
<evidence type="ECO:0008006" key="3">
    <source>
        <dbReference type="Google" id="ProtNLM"/>
    </source>
</evidence>
<protein>
    <recommendedName>
        <fullName evidence="3">Helix-turn-helix domain-containing protein</fullName>
    </recommendedName>
</protein>
<dbReference type="EMBL" id="JARESE010000036">
    <property type="protein sequence ID" value="MDE8652354.1"/>
    <property type="molecule type" value="Genomic_DNA"/>
</dbReference>
<evidence type="ECO:0000313" key="2">
    <source>
        <dbReference type="Proteomes" id="UP001216253"/>
    </source>
</evidence>
<dbReference type="RefSeq" id="WP_275228437.1">
    <property type="nucleotide sequence ID" value="NZ_JARESE010000036.1"/>
</dbReference>
<evidence type="ECO:0000313" key="1">
    <source>
        <dbReference type="EMBL" id="MDE8652354.1"/>
    </source>
</evidence>
<comment type="caution">
    <text evidence="1">The sequence shown here is derived from an EMBL/GenBank/DDBJ whole genome shotgun (WGS) entry which is preliminary data.</text>
</comment>
<proteinExistence type="predicted"/>
<accession>A0ABT5WQQ4</accession>
<gene>
    <name evidence="1" type="ORF">PYV00_11630</name>
</gene>
<reference evidence="1 2" key="1">
    <citation type="submission" date="2023-03" db="EMBL/GenBank/DDBJ databases">
        <title>NovoSphingobium album sp. nov. isolated from polycyclic aromatic hydrocarbons- and heavy-metal polluted soil.</title>
        <authorList>
            <person name="Liu Z."/>
            <person name="Wang K."/>
        </authorList>
    </citation>
    <scope>NUCLEOTIDE SEQUENCE [LARGE SCALE GENOMIC DNA]</scope>
    <source>
        <strain evidence="1 2">H3SJ31-1</strain>
    </source>
</reference>